<keyword evidence="5" id="KW-0349">Heme</keyword>
<dbReference type="AlphaFoldDB" id="A0AAW1NCY5"/>
<protein>
    <recommendedName>
        <fullName evidence="8">Peroxinectin</fullName>
    </recommendedName>
</protein>
<gene>
    <name evidence="6" type="ORF">QE152_g699</name>
</gene>
<dbReference type="InterPro" id="IPR010255">
    <property type="entry name" value="Haem_peroxidase_sf"/>
</dbReference>
<sequence>MHEFLLGEATMHEFGLNLSGDNSYSYDYDPEIEPSITNEFSSAAYRAGHSMIDGFLKIYGRNRMEEMISLSELVQQPSRMRKWEFYDEILTTLTTEPVQKVDSFISESLTRYLFKSGNPFGAADGNPFGVDLPSITIQRGRDHGLRPYNDYRQLIGLARVENFEEFGPELGYKLSQLYNSVDDIDLWVGGLLEPKDPEDGVLGPTFRDIIADQFYRLKRGDRYFFENEPAVNPGHFTLEQLYELKKTTLSRIICDNSDGIMLKRQAPNAFKQPGVYGNEFVECDGPFLPSIDLTFWQD</sequence>
<keyword evidence="4" id="KW-0325">Glycoprotein</keyword>
<dbReference type="GO" id="GO:0006979">
    <property type="term" value="P:response to oxidative stress"/>
    <property type="evidence" value="ECO:0007669"/>
    <property type="project" value="InterPro"/>
</dbReference>
<dbReference type="Pfam" id="PF03098">
    <property type="entry name" value="An_peroxidase"/>
    <property type="match status" value="1"/>
</dbReference>
<evidence type="ECO:0000256" key="5">
    <source>
        <dbReference type="PIRSR" id="PIRSR619791-2"/>
    </source>
</evidence>
<keyword evidence="2" id="KW-0964">Secreted</keyword>
<dbReference type="Proteomes" id="UP001458880">
    <property type="component" value="Unassembled WGS sequence"/>
</dbReference>
<accession>A0AAW1NCY5</accession>
<dbReference type="GO" id="GO:0004601">
    <property type="term" value="F:peroxidase activity"/>
    <property type="evidence" value="ECO:0007669"/>
    <property type="project" value="UniProtKB-KW"/>
</dbReference>
<keyword evidence="5" id="KW-0408">Iron</keyword>
<dbReference type="PANTHER" id="PTHR11475:SF4">
    <property type="entry name" value="CHORION PEROXIDASE"/>
    <property type="match status" value="1"/>
</dbReference>
<name>A0AAW1NCY5_POPJA</name>
<dbReference type="PANTHER" id="PTHR11475">
    <property type="entry name" value="OXIDASE/PEROXIDASE"/>
    <property type="match status" value="1"/>
</dbReference>
<evidence type="ECO:0000256" key="4">
    <source>
        <dbReference type="ARBA" id="ARBA00023180"/>
    </source>
</evidence>
<dbReference type="PROSITE" id="PS50292">
    <property type="entry name" value="PEROXIDASE_3"/>
    <property type="match status" value="1"/>
</dbReference>
<evidence type="ECO:0000256" key="1">
    <source>
        <dbReference type="ARBA" id="ARBA00004613"/>
    </source>
</evidence>
<reference evidence="6 7" key="1">
    <citation type="journal article" date="2024" name="BMC Genomics">
        <title>De novo assembly and annotation of Popillia japonica's genome with initial clues to its potential as an invasive pest.</title>
        <authorList>
            <person name="Cucini C."/>
            <person name="Boschi S."/>
            <person name="Funari R."/>
            <person name="Cardaioli E."/>
            <person name="Iannotti N."/>
            <person name="Marturano G."/>
            <person name="Paoli F."/>
            <person name="Bruttini M."/>
            <person name="Carapelli A."/>
            <person name="Frati F."/>
            <person name="Nardi F."/>
        </authorList>
    </citation>
    <scope>NUCLEOTIDE SEQUENCE [LARGE SCALE GENOMIC DNA]</scope>
    <source>
        <strain evidence="6">DMR45628</strain>
    </source>
</reference>
<dbReference type="Gene3D" id="1.10.640.10">
    <property type="entry name" value="Haem peroxidase domain superfamily, animal type"/>
    <property type="match status" value="1"/>
</dbReference>
<keyword evidence="5" id="KW-0479">Metal-binding</keyword>
<evidence type="ECO:0008006" key="8">
    <source>
        <dbReference type="Google" id="ProtNLM"/>
    </source>
</evidence>
<proteinExistence type="predicted"/>
<comment type="caution">
    <text evidence="6">The sequence shown here is derived from an EMBL/GenBank/DDBJ whole genome shotgun (WGS) entry which is preliminary data.</text>
</comment>
<dbReference type="InterPro" id="IPR019791">
    <property type="entry name" value="Haem_peroxidase_animal"/>
</dbReference>
<dbReference type="EMBL" id="JASPKY010000003">
    <property type="protein sequence ID" value="KAK9758623.1"/>
    <property type="molecule type" value="Genomic_DNA"/>
</dbReference>
<organism evidence="6 7">
    <name type="scientific">Popillia japonica</name>
    <name type="common">Japanese beetle</name>
    <dbReference type="NCBI Taxonomy" id="7064"/>
    <lineage>
        <taxon>Eukaryota</taxon>
        <taxon>Metazoa</taxon>
        <taxon>Ecdysozoa</taxon>
        <taxon>Arthropoda</taxon>
        <taxon>Hexapoda</taxon>
        <taxon>Insecta</taxon>
        <taxon>Pterygota</taxon>
        <taxon>Neoptera</taxon>
        <taxon>Endopterygota</taxon>
        <taxon>Coleoptera</taxon>
        <taxon>Polyphaga</taxon>
        <taxon>Scarabaeiformia</taxon>
        <taxon>Scarabaeidae</taxon>
        <taxon>Rutelinae</taxon>
        <taxon>Popillia</taxon>
    </lineage>
</organism>
<keyword evidence="7" id="KW-1185">Reference proteome</keyword>
<dbReference type="InterPro" id="IPR037120">
    <property type="entry name" value="Haem_peroxidase_sf_animal"/>
</dbReference>
<evidence type="ECO:0000313" key="7">
    <source>
        <dbReference type="Proteomes" id="UP001458880"/>
    </source>
</evidence>
<evidence type="ECO:0000313" key="6">
    <source>
        <dbReference type="EMBL" id="KAK9758623.1"/>
    </source>
</evidence>
<dbReference type="GO" id="GO:0046872">
    <property type="term" value="F:metal ion binding"/>
    <property type="evidence" value="ECO:0007669"/>
    <property type="project" value="UniProtKB-KW"/>
</dbReference>
<comment type="subcellular location">
    <subcellularLocation>
        <location evidence="1">Secreted</location>
    </subcellularLocation>
</comment>
<dbReference type="PRINTS" id="PR00457">
    <property type="entry name" value="ANPEROXIDASE"/>
</dbReference>
<evidence type="ECO:0000256" key="2">
    <source>
        <dbReference type="ARBA" id="ARBA00022525"/>
    </source>
</evidence>
<feature type="binding site" description="axial binding residue" evidence="5">
    <location>
        <position position="49"/>
    </location>
    <ligand>
        <name>heme b</name>
        <dbReference type="ChEBI" id="CHEBI:60344"/>
    </ligand>
    <ligandPart>
        <name>Fe</name>
        <dbReference type="ChEBI" id="CHEBI:18248"/>
    </ligandPart>
</feature>
<keyword evidence="3" id="KW-0575">Peroxidase</keyword>
<keyword evidence="3" id="KW-0560">Oxidoreductase</keyword>
<dbReference type="GO" id="GO:0005576">
    <property type="term" value="C:extracellular region"/>
    <property type="evidence" value="ECO:0007669"/>
    <property type="project" value="UniProtKB-SubCell"/>
</dbReference>
<dbReference type="SUPFAM" id="SSF48113">
    <property type="entry name" value="Heme-dependent peroxidases"/>
    <property type="match status" value="1"/>
</dbReference>
<evidence type="ECO:0000256" key="3">
    <source>
        <dbReference type="ARBA" id="ARBA00022559"/>
    </source>
</evidence>
<dbReference type="GO" id="GO:0020037">
    <property type="term" value="F:heme binding"/>
    <property type="evidence" value="ECO:0007669"/>
    <property type="project" value="InterPro"/>
</dbReference>